<sequence length="95" mass="10250">MLRDGEGAAQKGEAGSGTATAEEGHLVIEIQYAPASFARRFLFTITSLCLSMASLSHHRQPTVRFRALLNDIHQITSASAPSIERAVAIIRTIQS</sequence>
<gene>
    <name evidence="1" type="ORF">CEP54_016250</name>
</gene>
<evidence type="ECO:0000313" key="2">
    <source>
        <dbReference type="Proteomes" id="UP000288168"/>
    </source>
</evidence>
<keyword evidence="2" id="KW-1185">Reference proteome</keyword>
<reference evidence="1 2" key="1">
    <citation type="submission" date="2017-06" db="EMBL/GenBank/DDBJ databases">
        <title>Comparative genomic analysis of Ambrosia Fusariam Clade fungi.</title>
        <authorList>
            <person name="Stajich J.E."/>
            <person name="Carrillo J."/>
            <person name="Kijimoto T."/>
            <person name="Eskalen A."/>
            <person name="O'Donnell K."/>
            <person name="Kasson M."/>
        </authorList>
    </citation>
    <scope>NUCLEOTIDE SEQUENCE [LARGE SCALE GENOMIC DNA]</scope>
    <source>
        <strain evidence="1 2">NRRL62584</strain>
    </source>
</reference>
<organism evidence="1 2">
    <name type="scientific">Fusarium duplospermum</name>
    <dbReference type="NCBI Taxonomy" id="1325734"/>
    <lineage>
        <taxon>Eukaryota</taxon>
        <taxon>Fungi</taxon>
        <taxon>Dikarya</taxon>
        <taxon>Ascomycota</taxon>
        <taxon>Pezizomycotina</taxon>
        <taxon>Sordariomycetes</taxon>
        <taxon>Hypocreomycetidae</taxon>
        <taxon>Hypocreales</taxon>
        <taxon>Nectriaceae</taxon>
        <taxon>Fusarium</taxon>
        <taxon>Fusarium solani species complex</taxon>
    </lineage>
</organism>
<dbReference type="Proteomes" id="UP000288168">
    <property type="component" value="Unassembled WGS sequence"/>
</dbReference>
<evidence type="ECO:0000313" key="1">
    <source>
        <dbReference type="EMBL" id="RSL39840.1"/>
    </source>
</evidence>
<accession>A0A428NGH6</accession>
<protein>
    <submittedName>
        <fullName evidence="1">Uncharacterized protein</fullName>
    </submittedName>
</protein>
<name>A0A428NGH6_9HYPO</name>
<dbReference type="EMBL" id="NKCI01000572">
    <property type="protein sequence ID" value="RSL39840.1"/>
    <property type="molecule type" value="Genomic_DNA"/>
</dbReference>
<dbReference type="AlphaFoldDB" id="A0A428NGH6"/>
<dbReference type="OrthoDB" id="5113351at2759"/>
<comment type="caution">
    <text evidence="1">The sequence shown here is derived from an EMBL/GenBank/DDBJ whole genome shotgun (WGS) entry which is preliminary data.</text>
</comment>
<proteinExistence type="predicted"/>
<feature type="non-terminal residue" evidence="1">
    <location>
        <position position="95"/>
    </location>
</feature>